<dbReference type="Proteomes" id="UP000297716">
    <property type="component" value="Unassembled WGS sequence"/>
</dbReference>
<evidence type="ECO:0000259" key="10">
    <source>
        <dbReference type="Pfam" id="PF09302"/>
    </source>
</evidence>
<feature type="compositionally biased region" description="Polar residues" evidence="9">
    <location>
        <begin position="305"/>
        <end position="322"/>
    </location>
</feature>
<dbReference type="EMBL" id="SKBN01000418">
    <property type="protein sequence ID" value="TGJ78280.1"/>
    <property type="molecule type" value="Genomic_DNA"/>
</dbReference>
<evidence type="ECO:0000256" key="8">
    <source>
        <dbReference type="SAM" id="Coils"/>
    </source>
</evidence>
<evidence type="ECO:0000256" key="2">
    <source>
        <dbReference type="ARBA" id="ARBA00022763"/>
    </source>
</evidence>
<evidence type="ECO:0000256" key="5">
    <source>
        <dbReference type="ARBA" id="ARBA00023242"/>
    </source>
</evidence>
<feature type="domain" description="XLF-like coiled-coil region" evidence="11">
    <location>
        <begin position="136"/>
        <end position="186"/>
    </location>
</feature>
<dbReference type="CDD" id="cd22285">
    <property type="entry name" value="HD_XLF_N"/>
    <property type="match status" value="1"/>
</dbReference>
<organism evidence="12 13">
    <name type="scientific">Xylaria hypoxylon</name>
    <dbReference type="NCBI Taxonomy" id="37992"/>
    <lineage>
        <taxon>Eukaryota</taxon>
        <taxon>Fungi</taxon>
        <taxon>Dikarya</taxon>
        <taxon>Ascomycota</taxon>
        <taxon>Pezizomycotina</taxon>
        <taxon>Sordariomycetes</taxon>
        <taxon>Xylariomycetidae</taxon>
        <taxon>Xylariales</taxon>
        <taxon>Xylariaceae</taxon>
        <taxon>Xylaria</taxon>
    </lineage>
</organism>
<evidence type="ECO:0000313" key="12">
    <source>
        <dbReference type="EMBL" id="TGJ78280.1"/>
    </source>
</evidence>
<feature type="compositionally biased region" description="Polar residues" evidence="9">
    <location>
        <begin position="285"/>
        <end position="294"/>
    </location>
</feature>
<protein>
    <recommendedName>
        <fullName evidence="7">Non-homologous end-joining factor 1</fullName>
    </recommendedName>
</protein>
<accession>A0A4Z0YH83</accession>
<keyword evidence="3" id="KW-0238">DNA-binding</keyword>
<keyword evidence="2" id="KW-0227">DNA damage</keyword>
<feature type="coiled-coil region" evidence="8">
    <location>
        <begin position="148"/>
        <end position="178"/>
    </location>
</feature>
<dbReference type="PANTHER" id="PTHR32235">
    <property type="entry name" value="NON-HOMOLOGOUS END-JOINING FACTOR 1"/>
    <property type="match status" value="1"/>
</dbReference>
<feature type="region of interest" description="Disordered" evidence="9">
    <location>
        <begin position="272"/>
        <end position="563"/>
    </location>
</feature>
<keyword evidence="8" id="KW-0175">Coiled coil</keyword>
<feature type="compositionally biased region" description="Basic and acidic residues" evidence="9">
    <location>
        <begin position="534"/>
        <end position="550"/>
    </location>
</feature>
<feature type="compositionally biased region" description="Acidic residues" evidence="9">
    <location>
        <begin position="380"/>
        <end position="394"/>
    </location>
</feature>
<evidence type="ECO:0000256" key="3">
    <source>
        <dbReference type="ARBA" id="ARBA00023125"/>
    </source>
</evidence>
<dbReference type="GO" id="GO:0045027">
    <property type="term" value="F:DNA end binding"/>
    <property type="evidence" value="ECO:0007669"/>
    <property type="project" value="TreeGrafter"/>
</dbReference>
<keyword evidence="4" id="KW-0234">DNA repair</keyword>
<dbReference type="AlphaFoldDB" id="A0A4Z0YH83"/>
<comment type="caution">
    <text evidence="12">The sequence shown here is derived from an EMBL/GenBank/DDBJ whole genome shotgun (WGS) entry which is preliminary data.</text>
</comment>
<comment type="similarity">
    <text evidence="6">Belongs to the XRCC4-XLF family. XLF subfamily.</text>
</comment>
<dbReference type="OrthoDB" id="2155935at2759"/>
<dbReference type="GO" id="GO:0006303">
    <property type="term" value="P:double-strand break repair via nonhomologous end joining"/>
    <property type="evidence" value="ECO:0007669"/>
    <property type="project" value="TreeGrafter"/>
</dbReference>
<evidence type="ECO:0000256" key="9">
    <source>
        <dbReference type="SAM" id="MobiDB-lite"/>
    </source>
</evidence>
<feature type="compositionally biased region" description="Basic and acidic residues" evidence="9">
    <location>
        <begin position="436"/>
        <end position="448"/>
    </location>
</feature>
<dbReference type="InterPro" id="IPR015381">
    <property type="entry name" value="XLF-like_N"/>
</dbReference>
<dbReference type="GO" id="GO:0032807">
    <property type="term" value="C:DNA ligase IV complex"/>
    <property type="evidence" value="ECO:0007669"/>
    <property type="project" value="TreeGrafter"/>
</dbReference>
<dbReference type="PANTHER" id="PTHR32235:SF1">
    <property type="entry name" value="NON-HOMOLOGOUS END-JOINING FACTOR 1"/>
    <property type="match status" value="1"/>
</dbReference>
<gene>
    <name evidence="12" type="ORF">E0Z10_g10484</name>
</gene>
<evidence type="ECO:0000256" key="7">
    <source>
        <dbReference type="ARBA" id="ARBA00044529"/>
    </source>
</evidence>
<dbReference type="InterPro" id="IPR038051">
    <property type="entry name" value="XRCC4-like_N_sf"/>
</dbReference>
<reference evidence="12 13" key="1">
    <citation type="submission" date="2019-03" db="EMBL/GenBank/DDBJ databases">
        <title>Draft genome sequence of Xylaria hypoxylon DSM 108379, a ubiquitous saprotrophic-parasitic fungi on hardwood.</title>
        <authorList>
            <person name="Buettner E."/>
            <person name="Leonhardt S."/>
            <person name="Gebauer A.M."/>
            <person name="Liers C."/>
            <person name="Hofrichter M."/>
            <person name="Kellner H."/>
        </authorList>
    </citation>
    <scope>NUCLEOTIDE SEQUENCE [LARGE SCALE GENOMIC DNA]</scope>
    <source>
        <strain evidence="12 13">DSM 108379</strain>
    </source>
</reference>
<dbReference type="Gene3D" id="2.170.210.10">
    <property type="entry name" value="DNA double-strand break repair and VJ recombination XRCC4, N-terminal"/>
    <property type="match status" value="1"/>
</dbReference>
<dbReference type="Pfam" id="PF21928">
    <property type="entry name" value="XLF_CC"/>
    <property type="match status" value="1"/>
</dbReference>
<keyword evidence="13" id="KW-1185">Reference proteome</keyword>
<feature type="domain" description="XLF-like N-terminal" evidence="10">
    <location>
        <begin position="6"/>
        <end position="132"/>
    </location>
</feature>
<feature type="compositionally biased region" description="Basic and acidic residues" evidence="9">
    <location>
        <begin position="513"/>
        <end position="524"/>
    </location>
</feature>
<feature type="compositionally biased region" description="Polar residues" evidence="9">
    <location>
        <begin position="415"/>
        <end position="431"/>
    </location>
</feature>
<evidence type="ECO:0000313" key="13">
    <source>
        <dbReference type="Proteomes" id="UP000297716"/>
    </source>
</evidence>
<comment type="subcellular location">
    <subcellularLocation>
        <location evidence="1">Nucleus</location>
    </subcellularLocation>
</comment>
<proteinExistence type="inferred from homology"/>
<evidence type="ECO:0000256" key="4">
    <source>
        <dbReference type="ARBA" id="ARBA00023204"/>
    </source>
</evidence>
<evidence type="ECO:0000259" key="11">
    <source>
        <dbReference type="Pfam" id="PF21928"/>
    </source>
</evidence>
<dbReference type="InterPro" id="IPR052287">
    <property type="entry name" value="NHEJ_factor"/>
</dbReference>
<keyword evidence="5" id="KW-0539">Nucleus</keyword>
<evidence type="ECO:0000256" key="1">
    <source>
        <dbReference type="ARBA" id="ARBA00004123"/>
    </source>
</evidence>
<dbReference type="STRING" id="37992.A0A4Z0YH83"/>
<dbReference type="InterPro" id="IPR053829">
    <property type="entry name" value="XLF-like_CC"/>
</dbReference>
<evidence type="ECO:0000256" key="6">
    <source>
        <dbReference type="ARBA" id="ARBA00025747"/>
    </source>
</evidence>
<dbReference type="Pfam" id="PF09302">
    <property type="entry name" value="XLF"/>
    <property type="match status" value="1"/>
</dbReference>
<name>A0A4Z0YH83_9PEZI</name>
<feature type="compositionally biased region" description="Polar residues" evidence="9">
    <location>
        <begin position="476"/>
        <end position="498"/>
    </location>
</feature>
<sequence length="563" mass="62020">MESPSKWYPLPIFPTLPALLVSPRFGESSYTLYITDLADVWVEKLDRRGILLRSLQENTSIDLIDAGSEQWTVFLSKLNAAFNPTSSDHRFTSLSMATATESHSKTRGGLTLRITCELPKPLDALKWPVHLVKCQSASLASELVLPLIQEQYVRRREAEDLMKQLKEKDAVITKLLDKLSTMHAPLELIFNSLSAKHATTRAAAEERIKGLAPFDEARWRSQQNISSPHNALDLLHGVFNDVGFSRAADMHLGLPDTLNDWWEKLGSGFHVASKSESNTSRKEATNQVSDSKASSGDVDDEDFQVQVTPTHRLSPSPTSVDSTRSKTTHKVTDGDKSDVPGSHPTPSRNEPRLRIGGSGNRRMPTRNLATSPSPRTLHADEDDTASGTEDEEQPETPKHTRQSNTRLGTIGKSKTLPQPTEASTAAGSSVEANDETAPRLESDSDSSRRLQLSPNDMPAALPKGTLGRIGGKPKDTTSSLHTLGNFTPDTTNDSSTLPKKTEIRKIGAIGKKSHTESKRLHSDTPVESEEAETEEQKAERKRVELAKELNRQSAVPARKKRKF</sequence>